<evidence type="ECO:0000256" key="1">
    <source>
        <dbReference type="SAM" id="MobiDB-lite"/>
    </source>
</evidence>
<sequence>MPEPNHLLRAARHRLPSPGAPGEHASRAEVASAVNQWLWRETGKRYELDAHYLAKLERGVARWPNAAYRSGLRHVLAAQDDAALGFRPPRRADRGPTPAPSTVTSPQWDAELVAERATAVTGDDLTPPTRRTVLAGAATLMGAALAGELEPFLRPTVVGHGRGTAFTEEELESAEQLTATLRAWHTRNGTLARTAVVAQLNTHTRRLRAAPQGTPETLRAFRIGAELADVAASMTWDAALHSTAQRYFILSAQLAHAAGDDALAAVALASLARQCYDLGHPDDGLEIVQLAQYGTRRTATPRLRAVLATREAWAYALLGDARAFRRTVGLAEDHHAEGVRDIDAVTPSARSLDEAELAGVIGARYRDLARFDASHARDAQEYIGKALALRDPARVRNQVFDLIGLARAHLITQEPDRAAELVLRALPLAGTWTGGRVGTKLRDFHREAAPFTTVPAMRDAREAVSTLIAC</sequence>
<evidence type="ECO:0008006" key="4">
    <source>
        <dbReference type="Google" id="ProtNLM"/>
    </source>
</evidence>
<organism evidence="2 3">
    <name type="scientific">Amycolatopsis xylanica</name>
    <dbReference type="NCBI Taxonomy" id="589385"/>
    <lineage>
        <taxon>Bacteria</taxon>
        <taxon>Bacillati</taxon>
        <taxon>Actinomycetota</taxon>
        <taxon>Actinomycetes</taxon>
        <taxon>Pseudonocardiales</taxon>
        <taxon>Pseudonocardiaceae</taxon>
        <taxon>Amycolatopsis</taxon>
    </lineage>
</organism>
<evidence type="ECO:0000313" key="3">
    <source>
        <dbReference type="Proteomes" id="UP000199515"/>
    </source>
</evidence>
<dbReference type="EMBL" id="FNON01000008">
    <property type="protein sequence ID" value="SDY96955.1"/>
    <property type="molecule type" value="Genomic_DNA"/>
</dbReference>
<proteinExistence type="predicted"/>
<reference evidence="2 3" key="1">
    <citation type="submission" date="2016-10" db="EMBL/GenBank/DDBJ databases">
        <authorList>
            <person name="de Groot N.N."/>
        </authorList>
    </citation>
    <scope>NUCLEOTIDE SEQUENCE [LARGE SCALE GENOMIC DNA]</scope>
    <source>
        <strain evidence="2 3">CPCC 202699</strain>
    </source>
</reference>
<dbReference type="Proteomes" id="UP000199515">
    <property type="component" value="Unassembled WGS sequence"/>
</dbReference>
<feature type="region of interest" description="Disordered" evidence="1">
    <location>
        <begin position="86"/>
        <end position="105"/>
    </location>
</feature>
<gene>
    <name evidence="2" type="ORF">SAMN05421504_10855</name>
</gene>
<dbReference type="AlphaFoldDB" id="A0A1H3P814"/>
<dbReference type="STRING" id="589385.SAMN05421504_10855"/>
<accession>A0A1H3P814</accession>
<dbReference type="RefSeq" id="WP_245757603.1">
    <property type="nucleotide sequence ID" value="NZ_FNON01000008.1"/>
</dbReference>
<evidence type="ECO:0000313" key="2">
    <source>
        <dbReference type="EMBL" id="SDY96955.1"/>
    </source>
</evidence>
<name>A0A1H3P814_9PSEU</name>
<protein>
    <recommendedName>
        <fullName evidence="4">Transcriptional regulator</fullName>
    </recommendedName>
</protein>
<keyword evidence="3" id="KW-1185">Reference proteome</keyword>